<dbReference type="Pfam" id="PF09972">
    <property type="entry name" value="DUF2207"/>
    <property type="match status" value="1"/>
</dbReference>
<dbReference type="InterPro" id="IPR018702">
    <property type="entry name" value="DUF2207"/>
</dbReference>
<feature type="domain" description="DUF2207" evidence="2">
    <location>
        <begin position="17"/>
        <end position="200"/>
    </location>
</feature>
<evidence type="ECO:0000313" key="4">
    <source>
        <dbReference type="Proteomes" id="UP001165685"/>
    </source>
</evidence>
<gene>
    <name evidence="3" type="ORF">O4U47_23755</name>
</gene>
<accession>A0ABT4TTH5</accession>
<dbReference type="EMBL" id="JAQFWP010000057">
    <property type="protein sequence ID" value="MDA2807545.1"/>
    <property type="molecule type" value="Genomic_DNA"/>
</dbReference>
<protein>
    <submittedName>
        <fullName evidence="3">DUF2207 domain-containing protein</fullName>
    </submittedName>
</protein>
<reference evidence="3" key="1">
    <citation type="submission" date="2023-01" db="EMBL/GenBank/DDBJ databases">
        <title>Draft genome sequence of Nocardiopsis sp. LSu2-4 isolated from halophytes.</title>
        <authorList>
            <person name="Duangmal K."/>
            <person name="Chantavorakit T."/>
        </authorList>
    </citation>
    <scope>NUCLEOTIDE SEQUENCE</scope>
    <source>
        <strain evidence="3">LSu2-4</strain>
    </source>
</reference>
<name>A0ABT4TTH5_9ACTN</name>
<evidence type="ECO:0000256" key="1">
    <source>
        <dbReference type="SAM" id="Phobius"/>
    </source>
</evidence>
<dbReference type="Proteomes" id="UP001165685">
    <property type="component" value="Unassembled WGS sequence"/>
</dbReference>
<organism evidence="3 4">
    <name type="scientific">Nocardiopsis suaedae</name>
    <dbReference type="NCBI Taxonomy" id="3018444"/>
    <lineage>
        <taxon>Bacteria</taxon>
        <taxon>Bacillati</taxon>
        <taxon>Actinomycetota</taxon>
        <taxon>Actinomycetes</taxon>
        <taxon>Streptosporangiales</taxon>
        <taxon>Nocardiopsidaceae</taxon>
        <taxon>Nocardiopsis</taxon>
    </lineage>
</organism>
<proteinExistence type="predicted"/>
<keyword evidence="1" id="KW-0812">Transmembrane</keyword>
<dbReference type="RefSeq" id="WP_270680172.1">
    <property type="nucleotide sequence ID" value="NZ_JAQFWP010000057.1"/>
</dbReference>
<comment type="caution">
    <text evidence="3">The sequence shown here is derived from an EMBL/GenBank/DDBJ whole genome shotgun (WGS) entry which is preliminary data.</text>
</comment>
<keyword evidence="4" id="KW-1185">Reference proteome</keyword>
<feature type="transmembrane region" description="Helical" evidence="1">
    <location>
        <begin position="223"/>
        <end position="243"/>
    </location>
</feature>
<sequence length="291" mass="29949">MFATLPAAPALAADERSIASLDVDVRVGRDATVRITERMTYEFGDDGTPVRRLLPHNGSIAGSREIGLGLRDVEVVDTDGVRAVEVDERDNVTEVVIGDADEPFSGTRTFAVAYTYETLMVRGEGDHPRMFLNTVGSDWSLPVRDVSVDVDLPAEPDGIDCYAGDLGSRSPCTSADTGGRRATFTHDEVGPGQAMSVDVVLPQGAVDPELPTTDEAEAPLTDMWPITAFGLGVVGLVLAYIIFGDRSPVRRFGSGGGAGGGHYGGGFGGGGGDGWSGGDGAGDGGGGGGGD</sequence>
<keyword evidence="1" id="KW-1133">Transmembrane helix</keyword>
<evidence type="ECO:0000313" key="3">
    <source>
        <dbReference type="EMBL" id="MDA2807545.1"/>
    </source>
</evidence>
<keyword evidence="1" id="KW-0472">Membrane</keyword>
<evidence type="ECO:0000259" key="2">
    <source>
        <dbReference type="Pfam" id="PF09972"/>
    </source>
</evidence>